<keyword evidence="2" id="KW-1185">Reference proteome</keyword>
<accession>A0ACB8V6B0</accession>
<dbReference type="Proteomes" id="UP000831701">
    <property type="component" value="Chromosome 24"/>
</dbReference>
<evidence type="ECO:0000313" key="2">
    <source>
        <dbReference type="Proteomes" id="UP000831701"/>
    </source>
</evidence>
<comment type="caution">
    <text evidence="1">The sequence shown here is derived from an EMBL/GenBank/DDBJ whole genome shotgun (WGS) entry which is preliminary data.</text>
</comment>
<name>A0ACB8V6B0_9TELE</name>
<reference evidence="1" key="1">
    <citation type="submission" date="2022-04" db="EMBL/GenBank/DDBJ databases">
        <title>Jade perch genome.</title>
        <authorList>
            <person name="Chao B."/>
        </authorList>
    </citation>
    <scope>NUCLEOTIDE SEQUENCE</scope>
    <source>
        <strain evidence="1">CB-2022</strain>
    </source>
</reference>
<gene>
    <name evidence="1" type="ORF">L3Q82_005734</name>
</gene>
<dbReference type="EMBL" id="CM041554">
    <property type="protein sequence ID" value="KAI3351176.1"/>
    <property type="molecule type" value="Genomic_DNA"/>
</dbReference>
<protein>
    <submittedName>
        <fullName evidence="1">Uncharacterized protein</fullName>
    </submittedName>
</protein>
<evidence type="ECO:0000313" key="1">
    <source>
        <dbReference type="EMBL" id="KAI3351176.1"/>
    </source>
</evidence>
<proteinExistence type="predicted"/>
<organism evidence="1 2">
    <name type="scientific">Scortum barcoo</name>
    <name type="common">barcoo grunter</name>
    <dbReference type="NCBI Taxonomy" id="214431"/>
    <lineage>
        <taxon>Eukaryota</taxon>
        <taxon>Metazoa</taxon>
        <taxon>Chordata</taxon>
        <taxon>Craniata</taxon>
        <taxon>Vertebrata</taxon>
        <taxon>Euteleostomi</taxon>
        <taxon>Actinopterygii</taxon>
        <taxon>Neopterygii</taxon>
        <taxon>Teleostei</taxon>
        <taxon>Neoteleostei</taxon>
        <taxon>Acanthomorphata</taxon>
        <taxon>Eupercaria</taxon>
        <taxon>Centrarchiformes</taxon>
        <taxon>Terapontoidei</taxon>
        <taxon>Terapontidae</taxon>
        <taxon>Scortum</taxon>
    </lineage>
</organism>
<sequence>METEPTQDPARDQTVDIIHPTSYHKQGEELDCHSKSQDLEQQDHISEHHETEDEDANKETEEQVEHAAVEENLTEMQKDADADTNTEVETEVSVDPREEQVIQADVTLEESAGTDDVQQASETTNETCFESEMDSKVEASAVKDPTAETETQQQQEEVITERDKTLQGKYHSAESLTETDTNEESRTQSETETDVLAQTQEQAEANAAAREESEGETDQTDSEQHVESKTEDETLTLCSPECIQTNESTDLVGDTETEEEMPVAGDMVTASSEEKELDTEASEPAQETEEGVLTAHSEVQVDNEETQAEETPIESQRNVESADSIAPPQKEANSTHDEEVNPTTETDGNISSVEVSTSEEPVPEQANIQVTMGAVEEERSTENVKENATGEDDVFVSTEPTDPPNTDSTPQDSHPAKDRTEPNNSGLIQAVGRRSSRSSADFCVRKSSSSRGSRLGRRLSEDLFIVPQKDSQSQSVPDHADVKQSNPADVSPTQTPPNATPEVTTSTSAEVTERTAEQPEPDRPKRFGLFRRLRGEQPKNAKAKGAPKMQVPKILIQDFSDGTGSGKLVEEEVEEKLSSRERRRRRRERERKEKEEEKSRKKREKDLERERERERRKPQTRGKSFQASKDGK</sequence>